<organism evidence="4 5">
    <name type="scientific">Acyrthosiphon pisum</name>
    <name type="common">Pea aphid</name>
    <dbReference type="NCBI Taxonomy" id="7029"/>
    <lineage>
        <taxon>Eukaryota</taxon>
        <taxon>Metazoa</taxon>
        <taxon>Ecdysozoa</taxon>
        <taxon>Arthropoda</taxon>
        <taxon>Hexapoda</taxon>
        <taxon>Insecta</taxon>
        <taxon>Pterygota</taxon>
        <taxon>Neoptera</taxon>
        <taxon>Paraneoptera</taxon>
        <taxon>Hemiptera</taxon>
        <taxon>Sternorrhyncha</taxon>
        <taxon>Aphidomorpha</taxon>
        <taxon>Aphidoidea</taxon>
        <taxon>Aphididae</taxon>
        <taxon>Macrosiphini</taxon>
        <taxon>Acyrthosiphon</taxon>
    </lineage>
</organism>
<proteinExistence type="predicted"/>
<evidence type="ECO:0000313" key="5">
    <source>
        <dbReference type="Proteomes" id="UP000007819"/>
    </source>
</evidence>
<feature type="region of interest" description="Disordered" evidence="2">
    <location>
        <begin position="460"/>
        <end position="480"/>
    </location>
</feature>
<evidence type="ECO:0000256" key="1">
    <source>
        <dbReference type="SAM" id="Coils"/>
    </source>
</evidence>
<dbReference type="GeneID" id="100570313"/>
<feature type="compositionally biased region" description="Basic and acidic residues" evidence="2">
    <location>
        <begin position="460"/>
        <end position="475"/>
    </location>
</feature>
<dbReference type="InterPro" id="IPR031936">
    <property type="entry name" value="DUF4771"/>
</dbReference>
<name>A0A8R2A5Y4_ACYPI</name>
<dbReference type="EnsemblMetazoa" id="XM_003239983.4">
    <property type="protein sequence ID" value="XP_003240031.1"/>
    <property type="gene ID" value="LOC100570313"/>
</dbReference>
<sequence>MEKVPHNNVSSEVGLHENISNKSMVREYYEETQERKRRTQHSIATKNYCLAKKNYEDFKRQTKQITKINRKQITGPTWYQELSDQQISVLDNLFHNMKEDFDLATSKSTRRALKALGVRTFIPHTVAVDALVKTELYVVDFLQIIKDYVIQKNNEKMSDQTISGNIKKDYLPEERILMSSILHIAYPCFIKRLNYFLKEAVPEKNLEYMKLPKSTRSTKKYTSPYLEPLPQPHHPWIKVKEVNFHNKNVRQQRRHNKMKAIQLQQQHNKELEEEKKTTIRMNIAYPDNSVKKMFCKPPVLKPLKNEDENKLEIESPTVESYNYEDDVMQSSGEVQTAIVEDEEEWRQEQEDVWPKTSREFVESETWHSRRWSTASMATTMTENTITYHQTRRAGSQTLPPAQNSWLKKPFGWLSADYKASNVSIDSIAESSNSTIVETNPHKTVVVIDFDSSVDHFKCDETTGDNGKKLDGKPEYAGESDDDVELSETLRDLTVTKMGADEEKIYQMFQEYDANMRAGNMQQPSVFSSGTGITVAKIDRTKHVDTPSMKGMPGTPLPSVVQVAVEGQSARALGKKSSIVDLPPNDRDSRGVTIHADNHVSETSAAASDCDHDQATDKRPPPLINEDGSVNMTRLHSVIHKLPNWKQLRVVLKLMSIMGDPVASFPEIIELNKLRRWYEVRINENRHMTLKMKQNLMVQSINAWSAPRIKLTSVNVPQNPMQGEGKIGAMKITWNRVNEMKRKIKKTKSEYIDKLKRVAINNARTMYQTMYNDYYNSHLSRNFKQSYYDYFPAKDDDCLFEYVADRKNNK</sequence>
<keyword evidence="5" id="KW-1185">Reference proteome</keyword>
<dbReference type="OrthoDB" id="6613664at2759"/>
<feature type="domain" description="DUF4771" evidence="3">
    <location>
        <begin position="662"/>
        <end position="796"/>
    </location>
</feature>
<keyword evidence="1" id="KW-0175">Coiled coil</keyword>
<dbReference type="Proteomes" id="UP000007819">
    <property type="component" value="Chromosome X"/>
</dbReference>
<evidence type="ECO:0000256" key="2">
    <source>
        <dbReference type="SAM" id="MobiDB-lite"/>
    </source>
</evidence>
<feature type="coiled-coil region" evidence="1">
    <location>
        <begin position="254"/>
        <end position="281"/>
    </location>
</feature>
<dbReference type="AlphaFoldDB" id="A0A8R2A5Y4"/>
<reference evidence="4" key="2">
    <citation type="submission" date="2022-06" db="UniProtKB">
        <authorList>
            <consortium name="EnsemblMetazoa"/>
        </authorList>
    </citation>
    <scope>IDENTIFICATION</scope>
</reference>
<accession>A0A8R2A5Y4</accession>
<dbReference type="KEGG" id="api:100570313"/>
<feature type="compositionally biased region" description="Basic and acidic residues" evidence="2">
    <location>
        <begin position="608"/>
        <end position="619"/>
    </location>
</feature>
<dbReference type="PANTHER" id="PTHR41967:SF6">
    <property type="entry name" value="FI19406P1-RELATED"/>
    <property type="match status" value="1"/>
</dbReference>
<dbReference type="PANTHER" id="PTHR41967">
    <property type="entry name" value="FI19406P1-RELATED"/>
    <property type="match status" value="1"/>
</dbReference>
<evidence type="ECO:0000313" key="4">
    <source>
        <dbReference type="EnsemblMetazoa" id="XP_003240031.1"/>
    </source>
</evidence>
<dbReference type="Pfam" id="PF15995">
    <property type="entry name" value="DUF4771"/>
    <property type="match status" value="1"/>
</dbReference>
<evidence type="ECO:0000259" key="3">
    <source>
        <dbReference type="Pfam" id="PF15995"/>
    </source>
</evidence>
<protein>
    <recommendedName>
        <fullName evidence="3">DUF4771 domain-containing protein</fullName>
    </recommendedName>
</protein>
<feature type="region of interest" description="Disordered" evidence="2">
    <location>
        <begin position="601"/>
        <end position="625"/>
    </location>
</feature>
<dbReference type="RefSeq" id="XP_003240031.1">
    <property type="nucleotide sequence ID" value="XM_003239983.3"/>
</dbReference>
<reference evidence="5" key="1">
    <citation type="submission" date="2010-06" db="EMBL/GenBank/DDBJ databases">
        <authorList>
            <person name="Jiang H."/>
            <person name="Abraham K."/>
            <person name="Ali S."/>
            <person name="Alsbrooks S.L."/>
            <person name="Anim B.N."/>
            <person name="Anosike U.S."/>
            <person name="Attaway T."/>
            <person name="Bandaranaike D.P."/>
            <person name="Battles P.K."/>
            <person name="Bell S.N."/>
            <person name="Bell A.V."/>
            <person name="Beltran B."/>
            <person name="Bickham C."/>
            <person name="Bustamante Y."/>
            <person name="Caleb T."/>
            <person name="Canada A."/>
            <person name="Cardenas V."/>
            <person name="Carter K."/>
            <person name="Chacko J."/>
            <person name="Chandrabose M.N."/>
            <person name="Chavez D."/>
            <person name="Chavez A."/>
            <person name="Chen L."/>
            <person name="Chu H.-S."/>
            <person name="Claassen K.J."/>
            <person name="Cockrell R."/>
            <person name="Collins M."/>
            <person name="Cooper J.A."/>
            <person name="Cree A."/>
            <person name="Curry S.M."/>
            <person name="Da Y."/>
            <person name="Dao M.D."/>
            <person name="Das B."/>
            <person name="Davila M.-L."/>
            <person name="Davy-Carroll L."/>
            <person name="Denson S."/>
            <person name="Dinh H."/>
            <person name="Ebong V.E."/>
            <person name="Edwards J.R."/>
            <person name="Egan A."/>
            <person name="El-Daye J."/>
            <person name="Escobedo L."/>
            <person name="Fernandez S."/>
            <person name="Fernando P.R."/>
            <person name="Flagg N."/>
            <person name="Forbes L.D."/>
            <person name="Fowler R.G."/>
            <person name="Fu Q."/>
            <person name="Gabisi R.A."/>
            <person name="Ganer J."/>
            <person name="Garbino Pronczuk A."/>
            <person name="Garcia R.M."/>
            <person name="Garner T."/>
            <person name="Garrett T.E."/>
            <person name="Gonzalez D.A."/>
            <person name="Hamid H."/>
            <person name="Hawkins E.S."/>
            <person name="Hirani K."/>
            <person name="Hogues M.E."/>
            <person name="Hollins B."/>
            <person name="Hsiao C.-H."/>
            <person name="Jabil R."/>
            <person name="James M.L."/>
            <person name="Jhangiani S.N."/>
            <person name="Johnson B."/>
            <person name="Johnson Q."/>
            <person name="Joshi V."/>
            <person name="Kalu J.B."/>
            <person name="Kam C."/>
            <person name="Kashfia A."/>
            <person name="Keebler J."/>
            <person name="Kisamo H."/>
            <person name="Kovar C.L."/>
            <person name="Lago L.A."/>
            <person name="Lai C.-Y."/>
            <person name="Laidlaw J."/>
            <person name="Lara F."/>
            <person name="Le T.-K."/>
            <person name="Lee S.L."/>
            <person name="Legall F.H."/>
            <person name="Lemon S.J."/>
            <person name="Lewis L.R."/>
            <person name="Li B."/>
            <person name="Liu Y."/>
            <person name="Liu Y.-S."/>
            <person name="Lopez J."/>
            <person name="Lozado R.J."/>
            <person name="Lu J."/>
            <person name="Madu R.C."/>
            <person name="Maheshwari M."/>
            <person name="Maheshwari R."/>
            <person name="Malloy K."/>
            <person name="Martinez E."/>
            <person name="Mathew T."/>
            <person name="Mercado I.C."/>
            <person name="Mercado C."/>
            <person name="Meyer B."/>
            <person name="Montgomery K."/>
            <person name="Morgan M.B."/>
            <person name="Munidasa M."/>
            <person name="Nazareth L.V."/>
            <person name="Nelson J."/>
            <person name="Ng B.M."/>
            <person name="Nguyen N.B."/>
            <person name="Nguyen P.Q."/>
            <person name="Nguyen T."/>
            <person name="Obregon M."/>
            <person name="Okwuonu G.O."/>
            <person name="Onwere C.G."/>
            <person name="Orozco G."/>
            <person name="Parra A."/>
            <person name="Patel S."/>
            <person name="Patil S."/>
            <person name="Perez A."/>
            <person name="Perez Y."/>
            <person name="Pham C."/>
            <person name="Primus E.L."/>
            <person name="Pu L.-L."/>
            <person name="Puazo M."/>
            <person name="Qin X."/>
            <person name="Quiroz J.B."/>
            <person name="Reese J."/>
            <person name="Richards S."/>
            <person name="Rives C.M."/>
            <person name="Robberts R."/>
            <person name="Ruiz S.J."/>
            <person name="Ruiz M.J."/>
            <person name="Santibanez J."/>
            <person name="Schneider B.W."/>
            <person name="Sisson I."/>
            <person name="Smith M."/>
            <person name="Sodergren E."/>
            <person name="Song X.-Z."/>
            <person name="Song B.B."/>
            <person name="Summersgill H."/>
            <person name="Thelus R."/>
            <person name="Thornton R.D."/>
            <person name="Trejos Z.Y."/>
            <person name="Usmani K."/>
            <person name="Vattathil S."/>
            <person name="Villasana D."/>
            <person name="Walker D.L."/>
            <person name="Wang S."/>
            <person name="Wang K."/>
            <person name="White C.S."/>
            <person name="Williams A.C."/>
            <person name="Williamson J."/>
            <person name="Wilson K."/>
            <person name="Woghiren I.O."/>
            <person name="Woodworth J.R."/>
            <person name="Worley K.C."/>
            <person name="Wright R.A."/>
            <person name="Wu W."/>
            <person name="Young L."/>
            <person name="Zhang L."/>
            <person name="Zhang J."/>
            <person name="Zhu Y."/>
            <person name="Muzny D.M."/>
            <person name="Weinstock G."/>
            <person name="Gibbs R.A."/>
        </authorList>
    </citation>
    <scope>NUCLEOTIDE SEQUENCE [LARGE SCALE GENOMIC DNA]</scope>
    <source>
        <strain evidence="5">LSR1</strain>
    </source>
</reference>